<organism evidence="2 3">
    <name type="scientific">Hondaea fermentalgiana</name>
    <dbReference type="NCBI Taxonomy" id="2315210"/>
    <lineage>
        <taxon>Eukaryota</taxon>
        <taxon>Sar</taxon>
        <taxon>Stramenopiles</taxon>
        <taxon>Bigyra</taxon>
        <taxon>Labyrinthulomycetes</taxon>
        <taxon>Thraustochytrida</taxon>
        <taxon>Thraustochytriidae</taxon>
        <taxon>Hondaea</taxon>
    </lineage>
</organism>
<name>A0A2R5H3E4_9STRA</name>
<comment type="caution">
    <text evidence="2">The sequence shown here is derived from an EMBL/GenBank/DDBJ whole genome shotgun (WGS) entry which is preliminary data.</text>
</comment>
<accession>A0A2R5H3E4</accession>
<dbReference type="Proteomes" id="UP000241890">
    <property type="component" value="Unassembled WGS sequence"/>
</dbReference>
<reference evidence="2 3" key="1">
    <citation type="submission" date="2017-12" db="EMBL/GenBank/DDBJ databases">
        <title>Sequencing, de novo assembly and annotation of complete genome of a new Thraustochytrid species, strain FCC1311.</title>
        <authorList>
            <person name="Sedici K."/>
            <person name="Godart F."/>
            <person name="Aiese Cigliano R."/>
            <person name="Sanseverino W."/>
            <person name="Barakat M."/>
            <person name="Ortet P."/>
            <person name="Marechal E."/>
            <person name="Cagnac O."/>
            <person name="Amato A."/>
        </authorList>
    </citation>
    <scope>NUCLEOTIDE SEQUENCE [LARGE SCALE GENOMIC DNA]</scope>
</reference>
<evidence type="ECO:0000313" key="2">
    <source>
        <dbReference type="EMBL" id="GBG34934.1"/>
    </source>
</evidence>
<proteinExistence type="predicted"/>
<feature type="region of interest" description="Disordered" evidence="1">
    <location>
        <begin position="249"/>
        <end position="268"/>
    </location>
</feature>
<evidence type="ECO:0000313" key="3">
    <source>
        <dbReference type="Proteomes" id="UP000241890"/>
    </source>
</evidence>
<protein>
    <submittedName>
        <fullName evidence="2">Uncharacterized protein</fullName>
    </submittedName>
</protein>
<dbReference type="InParanoid" id="A0A2R5H3E4"/>
<sequence length="335" mass="38439">MGRDSLRGRLGAAVEEGEISEEEARAGLQFHVTSTRRCTGCSEGDHRESRAAITKDNWAQLERDYRAKMGSLNERIEKFGLKRAFLCYWDVDDDQFANVRVYNLLSDDETREMLQSLRYGAPFQMIQVEGLEELNFMQRQVAAASSLLAESIADNEENEEAADESARTEADRMVAMVSFLNEGDQAEDVQTVQDMLPEHLRIPEDRIEEVTATFSRAEDAVRHVGDTSTNLESDEEVVRILDAVRGKSQDKDAARKRNKAKTSEDKARKRWGIKDKAGKWWRQRGQPLRWERLSVRYSMTRTIYNVPIFTPRIVRTHVIEEEDFIPEVDLDAIST</sequence>
<keyword evidence="3" id="KW-1185">Reference proteome</keyword>
<dbReference type="AlphaFoldDB" id="A0A2R5H3E4"/>
<dbReference type="EMBL" id="BEYU01000234">
    <property type="protein sequence ID" value="GBG34934.1"/>
    <property type="molecule type" value="Genomic_DNA"/>
</dbReference>
<gene>
    <name evidence="2" type="ORF">FCC1311_111572</name>
</gene>
<evidence type="ECO:0000256" key="1">
    <source>
        <dbReference type="SAM" id="MobiDB-lite"/>
    </source>
</evidence>